<dbReference type="RefSeq" id="WP_168058127.1">
    <property type="nucleotide sequence ID" value="NZ_VTOW01000001.1"/>
</dbReference>
<evidence type="ECO:0000313" key="2">
    <source>
        <dbReference type="EMBL" id="NKE69845.1"/>
    </source>
</evidence>
<feature type="domain" description="KTSC" evidence="1">
    <location>
        <begin position="12"/>
        <end position="68"/>
    </location>
</feature>
<evidence type="ECO:0000259" key="1">
    <source>
        <dbReference type="Pfam" id="PF13619"/>
    </source>
</evidence>
<accession>A0A7X6DMD1</accession>
<dbReference type="EMBL" id="VTOW01000001">
    <property type="protein sequence ID" value="NKE69845.1"/>
    <property type="molecule type" value="Genomic_DNA"/>
</dbReference>
<comment type="caution">
    <text evidence="2">The sequence shown here is derived from an EMBL/GenBank/DDBJ whole genome shotgun (WGS) entry which is preliminary data.</text>
</comment>
<reference evidence="2 3" key="1">
    <citation type="journal article" date="2020" name="Nature">
        <title>Bacterial chemolithoautotrophy via manganese oxidation.</title>
        <authorList>
            <person name="Yu H."/>
            <person name="Leadbetter J.R."/>
        </authorList>
    </citation>
    <scope>NUCLEOTIDE SEQUENCE [LARGE SCALE GENOMIC DNA]</scope>
    <source>
        <strain evidence="2 3">Mn-1</strain>
    </source>
</reference>
<protein>
    <submittedName>
        <fullName evidence="2">KTSC domain-containing protein</fullName>
    </submittedName>
</protein>
<dbReference type="Pfam" id="PF13619">
    <property type="entry name" value="KTSC"/>
    <property type="match status" value="1"/>
</dbReference>
<dbReference type="AlphaFoldDB" id="A0A7X6DMD1"/>
<keyword evidence="3" id="KW-1185">Reference proteome</keyword>
<dbReference type="InterPro" id="IPR025309">
    <property type="entry name" value="KTSC_dom"/>
</dbReference>
<dbReference type="Proteomes" id="UP000534783">
    <property type="component" value="Unassembled WGS sequence"/>
</dbReference>
<name>A0A7X6DMD1_9BACT</name>
<sequence length="74" mass="8439">MSETSFQMEPVESTNIAARGYDPETQTLRIELKGGGVYDYPDFTPQEYEDFKSSPSAGKFFFSKIKGKLFKKIK</sequence>
<proteinExistence type="predicted"/>
<evidence type="ECO:0000313" key="3">
    <source>
        <dbReference type="Proteomes" id="UP000534783"/>
    </source>
</evidence>
<gene>
    <name evidence="2" type="ORF">MNODULE_03670</name>
</gene>
<organism evidence="2 3">
    <name type="scientific">Candidatus Manganitrophus noduliformans</name>
    <dbReference type="NCBI Taxonomy" id="2606439"/>
    <lineage>
        <taxon>Bacteria</taxon>
        <taxon>Pseudomonadati</taxon>
        <taxon>Nitrospirota</taxon>
        <taxon>Nitrospiria</taxon>
        <taxon>Candidatus Troglogloeales</taxon>
        <taxon>Candidatus Manganitrophaceae</taxon>
        <taxon>Candidatus Manganitrophus</taxon>
    </lineage>
</organism>